<evidence type="ECO:0008006" key="3">
    <source>
        <dbReference type="Google" id="ProtNLM"/>
    </source>
</evidence>
<organism evidence="1 2">
    <name type="scientific">Aquimarina algiphila</name>
    <dbReference type="NCBI Taxonomy" id="2047982"/>
    <lineage>
        <taxon>Bacteria</taxon>
        <taxon>Pseudomonadati</taxon>
        <taxon>Bacteroidota</taxon>
        <taxon>Flavobacteriia</taxon>
        <taxon>Flavobacteriales</taxon>
        <taxon>Flavobacteriaceae</taxon>
        <taxon>Aquimarina</taxon>
    </lineage>
</organism>
<name>A0A554VP25_9FLAO</name>
<dbReference type="AlphaFoldDB" id="A0A554VP25"/>
<sequence length="310" mass="35602">MILASALFNLTFSQNKEISIQEGSGMFSIEGGLKHEEKIIQVFYHKPKVFSKKTRVLIVIPGSGRNGDSYRDSWIEKSEKHNLLILSPSYPEKDYPYEGYHLGGILTDLNIRENVKFEQNSNRVFLNEEKVSFNINSNTKQWIFNDFDRLFDIATRHLKISQKQYDIFGHSAGGQILHRFAIFHPKSKANRIIAANSGSYTLTDFETHFPFGTKKTHLTNKDLKKSFAKKLTIFVGELDNEHSKGGILLRSKTVDKQGLHRLARAKYFFETAKNKAKQMGYKFNWKLKIVEGVGHNQRKMGNAAGEFLFD</sequence>
<dbReference type="SUPFAM" id="SSF53474">
    <property type="entry name" value="alpha/beta-Hydrolases"/>
    <property type="match status" value="1"/>
</dbReference>
<keyword evidence="2" id="KW-1185">Reference proteome</keyword>
<dbReference type="PANTHER" id="PTHR35560:SF3">
    <property type="entry name" value="PEPTIDASE S9 PROLYL OLIGOPEPTIDASE CATALYTIC DOMAIN-CONTAINING PROTEIN"/>
    <property type="match status" value="1"/>
</dbReference>
<protein>
    <recommendedName>
        <fullName evidence="3">Alpha/beta hydrolase</fullName>
    </recommendedName>
</protein>
<dbReference type="PANTHER" id="PTHR35560">
    <property type="entry name" value="BLL0132 PROTEIN"/>
    <property type="match status" value="1"/>
</dbReference>
<dbReference type="Gene3D" id="3.40.50.1820">
    <property type="entry name" value="alpha/beta hydrolase"/>
    <property type="match status" value="1"/>
</dbReference>
<dbReference type="InterPro" id="IPR029058">
    <property type="entry name" value="AB_hydrolase_fold"/>
</dbReference>
<proteinExistence type="predicted"/>
<dbReference type="OrthoDB" id="1094867at2"/>
<dbReference type="EMBL" id="VLNR01000009">
    <property type="protein sequence ID" value="TSE10136.1"/>
    <property type="molecule type" value="Genomic_DNA"/>
</dbReference>
<reference evidence="1 2" key="1">
    <citation type="submission" date="2019-07" db="EMBL/GenBank/DDBJ databases">
        <title>The draft genome sequence of Aquimarina algiphila M91.</title>
        <authorList>
            <person name="Meng X."/>
        </authorList>
    </citation>
    <scope>NUCLEOTIDE SEQUENCE [LARGE SCALE GENOMIC DNA]</scope>
    <source>
        <strain evidence="1 2">M91</strain>
    </source>
</reference>
<gene>
    <name evidence="1" type="ORF">FOF46_06205</name>
</gene>
<evidence type="ECO:0000313" key="1">
    <source>
        <dbReference type="EMBL" id="TSE10136.1"/>
    </source>
</evidence>
<evidence type="ECO:0000313" key="2">
    <source>
        <dbReference type="Proteomes" id="UP000318833"/>
    </source>
</evidence>
<comment type="caution">
    <text evidence="1">The sequence shown here is derived from an EMBL/GenBank/DDBJ whole genome shotgun (WGS) entry which is preliminary data.</text>
</comment>
<accession>A0A554VP25</accession>
<dbReference type="Proteomes" id="UP000318833">
    <property type="component" value="Unassembled WGS sequence"/>
</dbReference>